<accession>A0A6J4QRV0</accession>
<dbReference type="AlphaFoldDB" id="A0A6J4QRV0"/>
<name>A0A6J4QRV0_9ACTN</name>
<dbReference type="EMBL" id="CADCVF010000006">
    <property type="protein sequence ID" value="CAA9444688.1"/>
    <property type="molecule type" value="Genomic_DNA"/>
</dbReference>
<feature type="non-terminal residue" evidence="1">
    <location>
        <position position="66"/>
    </location>
</feature>
<gene>
    <name evidence="1" type="ORF">AVDCRST_MAG58-287</name>
</gene>
<evidence type="ECO:0000313" key="1">
    <source>
        <dbReference type="EMBL" id="CAA9444688.1"/>
    </source>
</evidence>
<organism evidence="1">
    <name type="scientific">uncultured Rubrobacteraceae bacterium</name>
    <dbReference type="NCBI Taxonomy" id="349277"/>
    <lineage>
        <taxon>Bacteria</taxon>
        <taxon>Bacillati</taxon>
        <taxon>Actinomycetota</taxon>
        <taxon>Rubrobacteria</taxon>
        <taxon>Rubrobacterales</taxon>
        <taxon>Rubrobacteraceae</taxon>
        <taxon>environmental samples</taxon>
    </lineage>
</organism>
<proteinExistence type="predicted"/>
<protein>
    <submittedName>
        <fullName evidence="1">Uncharacterized protein</fullName>
    </submittedName>
</protein>
<sequence>MIVIGFSTVGAVITPRLPRQNPVGWLFCTIGLVGGVRLFVAEYAIVTLLAEPGSLPSTLPGGETLA</sequence>
<reference evidence="1" key="1">
    <citation type="submission" date="2020-02" db="EMBL/GenBank/DDBJ databases">
        <authorList>
            <person name="Meier V. D."/>
        </authorList>
    </citation>
    <scope>NUCLEOTIDE SEQUENCE</scope>
    <source>
        <strain evidence="1">AVDCRST_MAG58</strain>
    </source>
</reference>